<proteinExistence type="predicted"/>
<reference evidence="3" key="1">
    <citation type="submission" date="2016-11" db="UniProtKB">
        <authorList>
            <consortium name="WormBaseParasite"/>
        </authorList>
    </citation>
    <scope>IDENTIFICATION</scope>
</reference>
<keyword evidence="1" id="KW-0472">Membrane</keyword>
<organism evidence="2 3">
    <name type="scientific">Caenorhabditis tropicalis</name>
    <dbReference type="NCBI Taxonomy" id="1561998"/>
    <lineage>
        <taxon>Eukaryota</taxon>
        <taxon>Metazoa</taxon>
        <taxon>Ecdysozoa</taxon>
        <taxon>Nematoda</taxon>
        <taxon>Chromadorea</taxon>
        <taxon>Rhabditida</taxon>
        <taxon>Rhabditina</taxon>
        <taxon>Rhabditomorpha</taxon>
        <taxon>Rhabditoidea</taxon>
        <taxon>Rhabditidae</taxon>
        <taxon>Peloderinae</taxon>
        <taxon>Caenorhabditis</taxon>
    </lineage>
</organism>
<evidence type="ECO:0000256" key="1">
    <source>
        <dbReference type="SAM" id="Phobius"/>
    </source>
</evidence>
<evidence type="ECO:0000313" key="2">
    <source>
        <dbReference type="Proteomes" id="UP000095282"/>
    </source>
</evidence>
<protein>
    <submittedName>
        <fullName evidence="3">CACTA en-spm transposon protein</fullName>
    </submittedName>
</protein>
<feature type="transmembrane region" description="Helical" evidence="1">
    <location>
        <begin position="52"/>
        <end position="70"/>
    </location>
</feature>
<accession>A0A1I7TVJ1</accession>
<keyword evidence="2" id="KW-1185">Reference proteome</keyword>
<keyword evidence="1" id="KW-1133">Transmembrane helix</keyword>
<name>A0A1I7TVJ1_9PELO</name>
<dbReference type="Proteomes" id="UP000095282">
    <property type="component" value="Unplaced"/>
</dbReference>
<sequence length="83" mass="10026">MVHSRSHLSRQFSQLHKHYFSNKDKFDLSIVPLIIKSNYWISTMDHWNGKKVSLFLFNILSIILLNYSIYANEMVIRVERQRK</sequence>
<keyword evidence="1" id="KW-0812">Transmembrane</keyword>
<dbReference type="AlphaFoldDB" id="A0A1I7TVJ1"/>
<evidence type="ECO:0000313" key="3">
    <source>
        <dbReference type="WBParaSite" id="Csp11.Scaffold629.g12211.t2"/>
    </source>
</evidence>
<dbReference type="WBParaSite" id="Csp11.Scaffold629.g12211.t2">
    <property type="protein sequence ID" value="Csp11.Scaffold629.g12211.t2"/>
    <property type="gene ID" value="Csp11.Scaffold629.g12211"/>
</dbReference>